<dbReference type="SUPFAM" id="SSF46785">
    <property type="entry name" value="Winged helix' DNA-binding domain"/>
    <property type="match status" value="1"/>
</dbReference>
<dbReference type="EMBL" id="BPQO01000038">
    <property type="protein sequence ID" value="GJD92185.1"/>
    <property type="molecule type" value="Genomic_DNA"/>
</dbReference>
<gene>
    <name evidence="6" type="primary">gcvA</name>
    <name evidence="6" type="ORF">BHAOGJBA_5738</name>
</gene>
<dbReference type="PROSITE" id="PS50931">
    <property type="entry name" value="HTH_LYSR"/>
    <property type="match status" value="1"/>
</dbReference>
<accession>A0AAV4ZVZ0</accession>
<dbReference type="PANTHER" id="PTHR30537:SF74">
    <property type="entry name" value="HTH-TYPE TRANSCRIPTIONAL REGULATOR TRPI"/>
    <property type="match status" value="1"/>
</dbReference>
<evidence type="ECO:0000256" key="4">
    <source>
        <dbReference type="ARBA" id="ARBA00023163"/>
    </source>
</evidence>
<dbReference type="GO" id="GO:0043565">
    <property type="term" value="F:sequence-specific DNA binding"/>
    <property type="evidence" value="ECO:0007669"/>
    <property type="project" value="TreeGrafter"/>
</dbReference>
<comment type="caution">
    <text evidence="6">The sequence shown here is derived from an EMBL/GenBank/DDBJ whole genome shotgun (WGS) entry which is preliminary data.</text>
</comment>
<dbReference type="GO" id="GO:0003700">
    <property type="term" value="F:DNA-binding transcription factor activity"/>
    <property type="evidence" value="ECO:0007669"/>
    <property type="project" value="InterPro"/>
</dbReference>
<evidence type="ECO:0000313" key="7">
    <source>
        <dbReference type="Proteomes" id="UP001055247"/>
    </source>
</evidence>
<dbReference type="InterPro" id="IPR036390">
    <property type="entry name" value="WH_DNA-bd_sf"/>
</dbReference>
<evidence type="ECO:0000259" key="5">
    <source>
        <dbReference type="PROSITE" id="PS50931"/>
    </source>
</evidence>
<dbReference type="InterPro" id="IPR058163">
    <property type="entry name" value="LysR-type_TF_proteobact-type"/>
</dbReference>
<dbReference type="CDD" id="cd08432">
    <property type="entry name" value="PBP2_GcdR_TrpI_HvrB_AmpR_like"/>
    <property type="match status" value="1"/>
</dbReference>
<keyword evidence="3" id="KW-0238">DNA-binding</keyword>
<dbReference type="SUPFAM" id="SSF53850">
    <property type="entry name" value="Periplasmic binding protein-like II"/>
    <property type="match status" value="1"/>
</dbReference>
<sequence length="301" mass="31911">MRRLPPLHALRVFEVAARAGSHAAAAAELGLTHGAVSRQVAALEAWFGQRLFVRVGRNVVPTPAARAFAEAVSLTFDRLDAAAEICGRPLAPRTLRVSTPTTFAMRWLIPRLDRFHAARPEAEVVVTTTTTLHNALRGGFDLAVRREPRLGAGAHHPWGAYRAVPFLAEANTLVASPSLLAARPLRAPSDLAGGTLLTSETRPGDWGDWLAAAGLPLELGPRRTFDHYFVALQATADGLGYGVGPLPVLSGDLAAGRLVAPFPEIVVPRPGYVALVPNDADKTPTLTAFIDWLVATSASGA</sequence>
<comment type="similarity">
    <text evidence="1">Belongs to the LysR transcriptional regulatory family.</text>
</comment>
<dbReference type="Gene3D" id="3.40.190.10">
    <property type="entry name" value="Periplasmic binding protein-like II"/>
    <property type="match status" value="2"/>
</dbReference>
<evidence type="ECO:0000313" key="6">
    <source>
        <dbReference type="EMBL" id="GJD92185.1"/>
    </source>
</evidence>
<protein>
    <submittedName>
        <fullName evidence="6">Glycine cleavage system transcriptional activator</fullName>
    </submittedName>
</protein>
<dbReference type="PANTHER" id="PTHR30537">
    <property type="entry name" value="HTH-TYPE TRANSCRIPTIONAL REGULATOR"/>
    <property type="match status" value="1"/>
</dbReference>
<dbReference type="RefSeq" id="WP_066927061.1">
    <property type="nucleotide sequence ID" value="NZ_BPQO01000038.1"/>
</dbReference>
<evidence type="ECO:0000256" key="1">
    <source>
        <dbReference type="ARBA" id="ARBA00009437"/>
    </source>
</evidence>
<proteinExistence type="inferred from homology"/>
<dbReference type="Gene3D" id="1.10.10.10">
    <property type="entry name" value="Winged helix-like DNA-binding domain superfamily/Winged helix DNA-binding domain"/>
    <property type="match status" value="1"/>
</dbReference>
<dbReference type="AlphaFoldDB" id="A0AAV4ZVZ0"/>
<dbReference type="InterPro" id="IPR036388">
    <property type="entry name" value="WH-like_DNA-bd_sf"/>
</dbReference>
<evidence type="ECO:0000256" key="3">
    <source>
        <dbReference type="ARBA" id="ARBA00023125"/>
    </source>
</evidence>
<reference evidence="6" key="2">
    <citation type="submission" date="2021-08" db="EMBL/GenBank/DDBJ databases">
        <authorList>
            <person name="Tani A."/>
            <person name="Ola A."/>
            <person name="Ogura Y."/>
            <person name="Katsura K."/>
            <person name="Hayashi T."/>
        </authorList>
    </citation>
    <scope>NUCLEOTIDE SEQUENCE</scope>
    <source>
        <strain evidence="6">DSM 16372</strain>
    </source>
</reference>
<evidence type="ECO:0000256" key="2">
    <source>
        <dbReference type="ARBA" id="ARBA00023015"/>
    </source>
</evidence>
<keyword evidence="4" id="KW-0804">Transcription</keyword>
<keyword evidence="2" id="KW-0805">Transcription regulation</keyword>
<dbReference type="Pfam" id="PF03466">
    <property type="entry name" value="LysR_substrate"/>
    <property type="match status" value="1"/>
</dbReference>
<feature type="domain" description="HTH lysR-type" evidence="5">
    <location>
        <begin position="5"/>
        <end position="62"/>
    </location>
</feature>
<dbReference type="Pfam" id="PF00126">
    <property type="entry name" value="HTH_1"/>
    <property type="match status" value="1"/>
</dbReference>
<name>A0AAV4ZVZ0_9HYPH</name>
<keyword evidence="7" id="KW-1185">Reference proteome</keyword>
<dbReference type="Proteomes" id="UP001055247">
    <property type="component" value="Unassembled WGS sequence"/>
</dbReference>
<dbReference type="InterPro" id="IPR000847">
    <property type="entry name" value="LysR_HTH_N"/>
</dbReference>
<reference evidence="6" key="1">
    <citation type="journal article" date="2016" name="Front. Microbiol.">
        <title>Genome Sequence of the Piezophilic, Mesophilic Sulfate-Reducing Bacterium Desulfovibrio indicus J2T.</title>
        <authorList>
            <person name="Cao J."/>
            <person name="Maignien L."/>
            <person name="Shao Z."/>
            <person name="Alain K."/>
            <person name="Jebbar M."/>
        </authorList>
    </citation>
    <scope>NUCLEOTIDE SEQUENCE</scope>
    <source>
        <strain evidence="6">DSM 16372</strain>
    </source>
</reference>
<dbReference type="GO" id="GO:0006351">
    <property type="term" value="P:DNA-templated transcription"/>
    <property type="evidence" value="ECO:0007669"/>
    <property type="project" value="TreeGrafter"/>
</dbReference>
<organism evidence="6 7">
    <name type="scientific">Methylobacterium hispanicum</name>
    <dbReference type="NCBI Taxonomy" id="270350"/>
    <lineage>
        <taxon>Bacteria</taxon>
        <taxon>Pseudomonadati</taxon>
        <taxon>Pseudomonadota</taxon>
        <taxon>Alphaproteobacteria</taxon>
        <taxon>Hyphomicrobiales</taxon>
        <taxon>Methylobacteriaceae</taxon>
        <taxon>Methylobacterium</taxon>
    </lineage>
</organism>
<dbReference type="InterPro" id="IPR005119">
    <property type="entry name" value="LysR_subst-bd"/>
</dbReference>